<evidence type="ECO:0000256" key="2">
    <source>
        <dbReference type="ARBA" id="ARBA00022695"/>
    </source>
</evidence>
<dbReference type="Pfam" id="PF01983">
    <property type="entry name" value="CofC"/>
    <property type="match status" value="1"/>
</dbReference>
<dbReference type="SUPFAM" id="SSF53448">
    <property type="entry name" value="Nucleotide-diphospho-sugar transferases"/>
    <property type="match status" value="1"/>
</dbReference>
<dbReference type="STRING" id="1931241.BVH74_17770"/>
<proteinExistence type="predicted"/>
<keyword evidence="4" id="KW-0342">GTP-binding</keyword>
<dbReference type="GO" id="GO:0043814">
    <property type="term" value="F:phospholactate guanylyltransferase activity"/>
    <property type="evidence" value="ECO:0007669"/>
    <property type="project" value="InterPro"/>
</dbReference>
<dbReference type="InterPro" id="IPR002835">
    <property type="entry name" value="CofC"/>
</dbReference>
<keyword evidence="3" id="KW-0547">Nucleotide-binding</keyword>
<dbReference type="PANTHER" id="PTHR40392:SF1">
    <property type="entry name" value="2-PHOSPHO-L-LACTATE GUANYLYLTRANSFERASE"/>
    <property type="match status" value="1"/>
</dbReference>
<sequence>MEVTRELPHAQHPQSHHVPEQPPVQKLAVTAAARGDLDMSCWALIPLKNTCLSKSRLMPHLTRQQRQALIDHMLDRVIDAARSCAHVDAVALVGSRLPPRSDLLILQERQPGLNPALKQARSVLRQKGAQELVILHADLPLIRADDIDALIEQGRQQGLGIAPDKLDQGTNALYLPTDLPFDFQFGNTSLRCHVAGANDLHIQPALVRRQGLGLDIDTLDDLTALGSETAALFAHTTRFGSSSSWKLSALC</sequence>
<evidence type="ECO:0000256" key="4">
    <source>
        <dbReference type="ARBA" id="ARBA00023134"/>
    </source>
</evidence>
<dbReference type="NCBIfam" id="TIGR03552">
    <property type="entry name" value="F420_cofC"/>
    <property type="match status" value="1"/>
</dbReference>
<gene>
    <name evidence="6" type="ORF">BVH74_17770</name>
</gene>
<dbReference type="Proteomes" id="UP000243488">
    <property type="component" value="Chromosome"/>
</dbReference>
<dbReference type="GO" id="GO:0005525">
    <property type="term" value="F:GTP binding"/>
    <property type="evidence" value="ECO:0007669"/>
    <property type="project" value="UniProtKB-KW"/>
</dbReference>
<keyword evidence="7" id="KW-1185">Reference proteome</keyword>
<keyword evidence="1 6" id="KW-0808">Transferase</keyword>
<feature type="region of interest" description="Disordered" evidence="5">
    <location>
        <begin position="1"/>
        <end position="23"/>
    </location>
</feature>
<name>A0A1V0B964_9GAMM</name>
<dbReference type="PANTHER" id="PTHR40392">
    <property type="entry name" value="2-PHOSPHO-L-LACTATE GUANYLYLTRANSFERASE"/>
    <property type="match status" value="1"/>
</dbReference>
<keyword evidence="2 6" id="KW-0548">Nucleotidyltransferase</keyword>
<dbReference type="InterPro" id="IPR029044">
    <property type="entry name" value="Nucleotide-diphossugar_trans"/>
</dbReference>
<evidence type="ECO:0000256" key="1">
    <source>
        <dbReference type="ARBA" id="ARBA00022679"/>
    </source>
</evidence>
<dbReference type="KEGG" id="ppha:BVH74_17770"/>
<evidence type="ECO:0000313" key="7">
    <source>
        <dbReference type="Proteomes" id="UP000243488"/>
    </source>
</evidence>
<protein>
    <submittedName>
        <fullName evidence="6">2-phospho-L-lactate guanylyltransferase</fullName>
    </submittedName>
</protein>
<dbReference type="Gene3D" id="3.90.550.10">
    <property type="entry name" value="Spore Coat Polysaccharide Biosynthesis Protein SpsA, Chain A"/>
    <property type="match status" value="1"/>
</dbReference>
<evidence type="ECO:0000313" key="6">
    <source>
        <dbReference type="EMBL" id="AQZ96486.1"/>
    </source>
</evidence>
<reference evidence="6 7" key="1">
    <citation type="submission" date="2017-03" db="EMBL/GenBank/DDBJ databases">
        <title>Complete genome sequence of the novel DNRA strain Pseudomonas sp. S-6-2 isolated from Chinese polluted river sediment. Journal of Biotechnology.</title>
        <authorList>
            <person name="Li J."/>
            <person name="Xiang F."/>
            <person name="Wang L."/>
            <person name="Xi L."/>
            <person name="Liu J."/>
        </authorList>
    </citation>
    <scope>NUCLEOTIDE SEQUENCE [LARGE SCALE GENOMIC DNA]</scope>
    <source>
        <strain evidence="6 7">S-6-2</strain>
    </source>
</reference>
<dbReference type="EMBL" id="CP020100">
    <property type="protein sequence ID" value="AQZ96486.1"/>
    <property type="molecule type" value="Genomic_DNA"/>
</dbReference>
<evidence type="ECO:0000256" key="3">
    <source>
        <dbReference type="ARBA" id="ARBA00022741"/>
    </source>
</evidence>
<organism evidence="6 7">
    <name type="scientific">Halopseudomonas phragmitis</name>
    <dbReference type="NCBI Taxonomy" id="1931241"/>
    <lineage>
        <taxon>Bacteria</taxon>
        <taxon>Pseudomonadati</taxon>
        <taxon>Pseudomonadota</taxon>
        <taxon>Gammaproteobacteria</taxon>
        <taxon>Pseudomonadales</taxon>
        <taxon>Pseudomonadaceae</taxon>
        <taxon>Halopseudomonas</taxon>
    </lineage>
</organism>
<evidence type="ECO:0000256" key="5">
    <source>
        <dbReference type="SAM" id="MobiDB-lite"/>
    </source>
</evidence>
<accession>A0A1V0B964</accession>
<dbReference type="AlphaFoldDB" id="A0A1V0B964"/>